<dbReference type="RefSeq" id="WP_036588531.1">
    <property type="nucleotide sequence ID" value="NZ_CP076607.1"/>
</dbReference>
<accession>A0A1H8H6W2</accession>
<dbReference type="AlphaFoldDB" id="A0A1H8H6W2"/>
<sequence>MSTTTTKLGLIKPDYATDELESTLNALASNFQKIDDVSTDYADSPPTSGTWNSKHVIHANLLSIGGYVGWINLRTGVAAPKWGGIQSHSNGDHAVPTNDNGHYYTCIQTGYSGITEPIFPVSNGGEVQDTRGGNTWLTNHLYSVNDIALPTINNGRFYVCIQPGESGDVEPSWSTIDGSTTYDNNAVWHSYKIARWKESGTAALFRPFGKIE</sequence>
<proteinExistence type="predicted"/>
<name>A0A1H8H6W2_9BACL</name>
<evidence type="ECO:0000313" key="3">
    <source>
        <dbReference type="Proteomes" id="UP000198809"/>
    </source>
</evidence>
<reference evidence="1 4" key="2">
    <citation type="submission" date="2021-06" db="EMBL/GenBank/DDBJ databases">
        <title>Whole genome sequence of Paenibacillus sophorae DSM23020 for comparative genomics.</title>
        <authorList>
            <person name="Kim M.-J."/>
            <person name="Lee G."/>
            <person name="Shin J.-H."/>
        </authorList>
    </citation>
    <scope>NUCLEOTIDE SEQUENCE [LARGE SCALE GENOMIC DNA]</scope>
    <source>
        <strain evidence="1 4">DSM 23020</strain>
    </source>
</reference>
<evidence type="ECO:0000313" key="1">
    <source>
        <dbReference type="EMBL" id="QWU14458.1"/>
    </source>
</evidence>
<dbReference type="EMBL" id="FODH01000001">
    <property type="protein sequence ID" value="SEN51719.1"/>
    <property type="molecule type" value="Genomic_DNA"/>
</dbReference>
<keyword evidence="4" id="KW-1185">Reference proteome</keyword>
<reference evidence="2 3" key="1">
    <citation type="submission" date="2016-10" db="EMBL/GenBank/DDBJ databases">
        <authorList>
            <person name="de Groot N.N."/>
        </authorList>
    </citation>
    <scope>NUCLEOTIDE SEQUENCE [LARGE SCALE GENOMIC DNA]</scope>
    <source>
        <strain evidence="2 3">CGMCC 1.10238</strain>
    </source>
</reference>
<dbReference type="EMBL" id="CP076607">
    <property type="protein sequence ID" value="QWU14458.1"/>
    <property type="molecule type" value="Genomic_DNA"/>
</dbReference>
<dbReference type="Proteomes" id="UP000683429">
    <property type="component" value="Chromosome"/>
</dbReference>
<dbReference type="OrthoDB" id="2589801at2"/>
<gene>
    <name evidence="1" type="ORF">KP014_21355</name>
    <name evidence="2" type="ORF">SAMN04487895_101768</name>
</gene>
<evidence type="ECO:0000313" key="4">
    <source>
        <dbReference type="Proteomes" id="UP000683429"/>
    </source>
</evidence>
<evidence type="ECO:0000313" key="2">
    <source>
        <dbReference type="EMBL" id="SEN51719.1"/>
    </source>
</evidence>
<dbReference type="Proteomes" id="UP000198809">
    <property type="component" value="Unassembled WGS sequence"/>
</dbReference>
<protein>
    <submittedName>
        <fullName evidence="2">Uncharacterized protein</fullName>
    </submittedName>
</protein>
<organism evidence="2 3">
    <name type="scientific">Paenibacillus sophorae</name>
    <dbReference type="NCBI Taxonomy" id="1333845"/>
    <lineage>
        <taxon>Bacteria</taxon>
        <taxon>Bacillati</taxon>
        <taxon>Bacillota</taxon>
        <taxon>Bacilli</taxon>
        <taxon>Bacillales</taxon>
        <taxon>Paenibacillaceae</taxon>
        <taxon>Paenibacillus</taxon>
    </lineage>
</organism>
<dbReference type="STRING" id="1333845.SAMN04487895_101768"/>